<evidence type="ECO:0000256" key="11">
    <source>
        <dbReference type="RuleBase" id="RU368076"/>
    </source>
</evidence>
<dbReference type="Pfam" id="PF00459">
    <property type="entry name" value="Inositol_P"/>
    <property type="match status" value="1"/>
</dbReference>
<evidence type="ECO:0000256" key="3">
    <source>
        <dbReference type="ARBA" id="ARBA00012633"/>
    </source>
</evidence>
<comment type="catalytic activity">
    <reaction evidence="8">
        <text>adenosine 3',5'-bisphosphate + H2O = AMP + phosphate</text>
        <dbReference type="Rhea" id="RHEA:10040"/>
        <dbReference type="ChEBI" id="CHEBI:15377"/>
        <dbReference type="ChEBI" id="CHEBI:43474"/>
        <dbReference type="ChEBI" id="CHEBI:58343"/>
        <dbReference type="ChEBI" id="CHEBI:456215"/>
        <dbReference type="EC" id="3.1.3.7"/>
    </reaction>
    <physiologicalReaction direction="left-to-right" evidence="8">
        <dbReference type="Rhea" id="RHEA:10041"/>
    </physiologicalReaction>
</comment>
<keyword evidence="6 10" id="KW-0460">Magnesium</keyword>
<dbReference type="NCBIfam" id="TIGR01330">
    <property type="entry name" value="bisphos_HAL2"/>
    <property type="match status" value="1"/>
</dbReference>
<comment type="catalytic activity">
    <reaction evidence="7">
        <text>adenosine 2',5'-bisphosphate + H2O = AMP + phosphate</text>
        <dbReference type="Rhea" id="RHEA:77643"/>
        <dbReference type="ChEBI" id="CHEBI:15377"/>
        <dbReference type="ChEBI" id="CHEBI:43474"/>
        <dbReference type="ChEBI" id="CHEBI:194156"/>
        <dbReference type="ChEBI" id="CHEBI:456215"/>
        <dbReference type="EC" id="3.1.3.7"/>
    </reaction>
    <physiologicalReaction direction="left-to-right" evidence="7">
        <dbReference type="Rhea" id="RHEA:77644"/>
    </physiologicalReaction>
</comment>
<keyword evidence="5 11" id="KW-0378">Hydrolase</keyword>
<evidence type="ECO:0000313" key="12">
    <source>
        <dbReference type="EMBL" id="CAG98889.1"/>
    </source>
</evidence>
<dbReference type="InterPro" id="IPR020550">
    <property type="entry name" value="Inositol_monophosphatase_CS"/>
</dbReference>
<feature type="binding site" evidence="10">
    <location>
        <position position="300"/>
    </location>
    <ligand>
        <name>Mg(2+)</name>
        <dbReference type="ChEBI" id="CHEBI:18420"/>
        <label>1</label>
        <note>catalytic</note>
    </ligand>
</feature>
<dbReference type="FunCoup" id="Q6CIQ8">
    <property type="interactions" value="87"/>
</dbReference>
<dbReference type="SUPFAM" id="SSF56655">
    <property type="entry name" value="Carbohydrate phosphatase"/>
    <property type="match status" value="1"/>
</dbReference>
<dbReference type="InParanoid" id="Q6CIQ8"/>
<comment type="catalytic activity">
    <reaction evidence="9">
        <text>3'-phosphoadenylyl sulfate + H2O = adenosine 5'-phosphosulfate + phosphate</text>
        <dbReference type="Rhea" id="RHEA:77639"/>
        <dbReference type="ChEBI" id="CHEBI:15377"/>
        <dbReference type="ChEBI" id="CHEBI:43474"/>
        <dbReference type="ChEBI" id="CHEBI:58243"/>
        <dbReference type="ChEBI" id="CHEBI:58339"/>
        <dbReference type="EC" id="3.1.3.7"/>
    </reaction>
    <physiologicalReaction direction="left-to-right" evidence="9">
        <dbReference type="Rhea" id="RHEA:77640"/>
    </physiologicalReaction>
</comment>
<dbReference type="Gene3D" id="3.30.540.10">
    <property type="entry name" value="Fructose-1,6-Bisphosphatase, subunit A, domain 1"/>
    <property type="match status" value="1"/>
</dbReference>
<reference evidence="12 13" key="1">
    <citation type="journal article" date="2004" name="Nature">
        <title>Genome evolution in yeasts.</title>
        <authorList>
            <consortium name="Genolevures"/>
            <person name="Dujon B."/>
            <person name="Sherman D."/>
            <person name="Fischer G."/>
            <person name="Durrens P."/>
            <person name="Casaregola S."/>
            <person name="Lafontaine I."/>
            <person name="de Montigny J."/>
            <person name="Marck C."/>
            <person name="Neuveglise C."/>
            <person name="Talla E."/>
            <person name="Goffard N."/>
            <person name="Frangeul L."/>
            <person name="Aigle M."/>
            <person name="Anthouard V."/>
            <person name="Babour A."/>
            <person name="Barbe V."/>
            <person name="Barnay S."/>
            <person name="Blanchin S."/>
            <person name="Beckerich J.M."/>
            <person name="Beyne E."/>
            <person name="Bleykasten C."/>
            <person name="Boisrame A."/>
            <person name="Boyer J."/>
            <person name="Cattolico L."/>
            <person name="Confanioleri F."/>
            <person name="de Daruvar A."/>
            <person name="Despons L."/>
            <person name="Fabre E."/>
            <person name="Fairhead C."/>
            <person name="Ferry-Dumazet H."/>
            <person name="Groppi A."/>
            <person name="Hantraye F."/>
            <person name="Hennequin C."/>
            <person name="Jauniaux N."/>
            <person name="Joyet P."/>
            <person name="Kachouri R."/>
            <person name="Kerrest A."/>
            <person name="Koszul R."/>
            <person name="Lemaire M."/>
            <person name="Lesur I."/>
            <person name="Ma L."/>
            <person name="Muller H."/>
            <person name="Nicaud J.M."/>
            <person name="Nikolski M."/>
            <person name="Oztas S."/>
            <person name="Ozier-Kalogeropoulos O."/>
            <person name="Pellenz S."/>
            <person name="Potier S."/>
            <person name="Richard G.F."/>
            <person name="Straub M.L."/>
            <person name="Suleau A."/>
            <person name="Swennene D."/>
            <person name="Tekaia F."/>
            <person name="Wesolowski-Louvel M."/>
            <person name="Westhof E."/>
            <person name="Wirth B."/>
            <person name="Zeniou-Meyer M."/>
            <person name="Zivanovic I."/>
            <person name="Bolotin-Fukuhara M."/>
            <person name="Thierry A."/>
            <person name="Bouchier C."/>
            <person name="Caudron B."/>
            <person name="Scarpelli C."/>
            <person name="Gaillardin C."/>
            <person name="Weissenbach J."/>
            <person name="Wincker P."/>
            <person name="Souciet J.L."/>
        </authorList>
    </citation>
    <scope>NUCLEOTIDE SEQUENCE [LARGE SCALE GENOMIC DNA]</scope>
    <source>
        <strain evidence="13">ATCC 8585 / CBS 2359 / DSM 70799 / NBRC 1267 / NRRL Y-1140 / WM37</strain>
    </source>
</reference>
<dbReference type="AlphaFoldDB" id="Q6CIQ8"/>
<dbReference type="KEGG" id="kla:KLLA0_F24728g"/>
<gene>
    <name evidence="12" type="ORF">KLLA0_F24728g</name>
</gene>
<dbReference type="GO" id="GO:0000103">
    <property type="term" value="P:sulfate assimilation"/>
    <property type="evidence" value="ECO:0007669"/>
    <property type="project" value="TreeGrafter"/>
</dbReference>
<comment type="similarity">
    <text evidence="2 11">Belongs to the inositol monophosphatase superfamily.</text>
</comment>
<evidence type="ECO:0000256" key="2">
    <source>
        <dbReference type="ARBA" id="ARBA00009759"/>
    </source>
</evidence>
<feature type="binding site" evidence="10">
    <location>
        <position position="149"/>
    </location>
    <ligand>
        <name>Mg(2+)</name>
        <dbReference type="ChEBI" id="CHEBI:18420"/>
        <label>1</label>
        <note>catalytic</note>
    </ligand>
</feature>
<dbReference type="InterPro" id="IPR020583">
    <property type="entry name" value="Inositol_monoP_metal-BS"/>
</dbReference>
<dbReference type="EC" id="3.1.3.7" evidence="3 11"/>
<name>Q6CIQ8_KLULA</name>
<dbReference type="Gene3D" id="3.40.190.80">
    <property type="match status" value="1"/>
</dbReference>
<dbReference type="GO" id="GO:0043647">
    <property type="term" value="P:inositol phosphate metabolic process"/>
    <property type="evidence" value="ECO:0007669"/>
    <property type="project" value="UniProtKB-UniRule"/>
</dbReference>
<sequence>MSGQFAKELAVATQAVRKASLLTKRIQADVISSSNSTITKSDQSPVTIGDYSCQAIIINAIKSNFKDDAVVGEESSDGLTDSFISEILTTIQDNDKVYSEVFADVTQQEEKDVPFVNEEFPLNSIEEIKRVIDFGNYSGGNTGRFWCLDPIDGTKGFLRGDQFAVCLALVVDGEVQIGVIGCPNLKLSNYGASDLSDSLSAGYIFRAVRGQGAQYSITTESQWREIHTRDVENTSDLVSLEGVEKGHSSHDEQAIIKKDLGITKSQHLDSQVKYCLLALGLGDLYLRLPIKMSYAEKIWDHAAGNVILEEAGGIHTDALEDQRLDFGKGRTLQTKGVIASCGPQSLHSRVVSTSARIISARKT</sequence>
<dbReference type="PANTHER" id="PTHR43200:SF6">
    <property type="entry name" value="3'(2'),5'-BISPHOSPHATE NUCLEOTIDASE"/>
    <property type="match status" value="1"/>
</dbReference>
<dbReference type="PROSITE" id="PS00629">
    <property type="entry name" value="IMP_1"/>
    <property type="match status" value="1"/>
</dbReference>
<evidence type="ECO:0000313" key="13">
    <source>
        <dbReference type="Proteomes" id="UP000000598"/>
    </source>
</evidence>
<evidence type="ECO:0000256" key="8">
    <source>
        <dbReference type="ARBA" id="ARBA00044479"/>
    </source>
</evidence>
<dbReference type="InterPro" id="IPR051090">
    <property type="entry name" value="Inositol_monoP_superfamily"/>
</dbReference>
<feature type="binding site" evidence="10">
    <location>
        <position position="152"/>
    </location>
    <ligand>
        <name>Mg(2+)</name>
        <dbReference type="ChEBI" id="CHEBI:18420"/>
        <label>1</label>
        <note>catalytic</note>
    </ligand>
</feature>
<dbReference type="GO" id="GO:0046854">
    <property type="term" value="P:phosphatidylinositol phosphate biosynthetic process"/>
    <property type="evidence" value="ECO:0007669"/>
    <property type="project" value="InterPro"/>
</dbReference>
<keyword evidence="4 10" id="KW-0479">Metal-binding</keyword>
<dbReference type="PROSITE" id="PS00630">
    <property type="entry name" value="IMP_2"/>
    <property type="match status" value="1"/>
</dbReference>
<dbReference type="PaxDb" id="284590-Q6CIQ8"/>
<dbReference type="GO" id="GO:0008441">
    <property type="term" value="F:3'(2'),5'-bisphosphate nucleotidase activity"/>
    <property type="evidence" value="ECO:0007669"/>
    <property type="project" value="UniProtKB-UniRule"/>
</dbReference>
<dbReference type="InterPro" id="IPR006239">
    <property type="entry name" value="DPNP"/>
</dbReference>
<dbReference type="GO" id="GO:0046872">
    <property type="term" value="F:metal ion binding"/>
    <property type="evidence" value="ECO:0007669"/>
    <property type="project" value="UniProtKB-UniRule"/>
</dbReference>
<feature type="binding site" evidence="10">
    <location>
        <position position="151"/>
    </location>
    <ligand>
        <name>Mg(2+)</name>
        <dbReference type="ChEBI" id="CHEBI:18420"/>
        <label>1</label>
        <note>catalytic</note>
    </ligand>
</feature>
<dbReference type="OMA" id="MSYQQER"/>
<dbReference type="HOGENOM" id="CLU_033446_2_1_1"/>
<evidence type="ECO:0000256" key="9">
    <source>
        <dbReference type="ARBA" id="ARBA00044484"/>
    </source>
</evidence>
<evidence type="ECO:0000256" key="10">
    <source>
        <dbReference type="PIRSR" id="PIRSR600760-2"/>
    </source>
</evidence>
<dbReference type="InterPro" id="IPR000760">
    <property type="entry name" value="Inositol_monophosphatase-like"/>
</dbReference>
<dbReference type="eggNOG" id="KOG1528">
    <property type="taxonomic scope" value="Eukaryota"/>
</dbReference>
<accession>Q6CIQ8</accession>
<feature type="binding site" evidence="10">
    <location>
        <position position="73"/>
    </location>
    <ligand>
        <name>Mg(2+)</name>
        <dbReference type="ChEBI" id="CHEBI:18420"/>
        <label>1</label>
        <note>catalytic</note>
    </ligand>
</feature>
<proteinExistence type="inferred from homology"/>
<dbReference type="PANTHER" id="PTHR43200">
    <property type="entry name" value="PHOSPHATASE"/>
    <property type="match status" value="1"/>
</dbReference>
<comment type="cofactor">
    <cofactor evidence="1 10 11">
        <name>Mg(2+)</name>
        <dbReference type="ChEBI" id="CHEBI:18420"/>
    </cofactor>
</comment>
<dbReference type="EMBL" id="CR382126">
    <property type="protein sequence ID" value="CAG98889.1"/>
    <property type="molecule type" value="Genomic_DNA"/>
</dbReference>
<protein>
    <recommendedName>
        <fullName evidence="3 11">3'(2'),5'-bisphosphate nucleotidase</fullName>
        <ecNumber evidence="3 11">3.1.3.7</ecNumber>
    </recommendedName>
</protein>
<evidence type="ECO:0000256" key="7">
    <source>
        <dbReference type="ARBA" id="ARBA00044466"/>
    </source>
</evidence>
<comment type="function">
    <text evidence="11">Converts adenosine 3'-phosphate 5'-phosphosulfate (PAPS) to adenosine 5'-phosphosulfate (APS) and 3'(2')-phosphoadenosine 5'-phosphate (PAP) to AMP.</text>
</comment>
<evidence type="ECO:0000256" key="4">
    <source>
        <dbReference type="ARBA" id="ARBA00022723"/>
    </source>
</evidence>
<dbReference type="CDD" id="cd01517">
    <property type="entry name" value="PAP_phosphatase"/>
    <property type="match status" value="1"/>
</dbReference>
<dbReference type="STRING" id="284590.Q6CIQ8"/>
<organism evidence="12 13">
    <name type="scientific">Kluyveromyces lactis (strain ATCC 8585 / CBS 2359 / DSM 70799 / NBRC 1267 / NRRL Y-1140 / WM37)</name>
    <name type="common">Yeast</name>
    <name type="synonym">Candida sphaerica</name>
    <dbReference type="NCBI Taxonomy" id="284590"/>
    <lineage>
        <taxon>Eukaryota</taxon>
        <taxon>Fungi</taxon>
        <taxon>Dikarya</taxon>
        <taxon>Ascomycota</taxon>
        <taxon>Saccharomycotina</taxon>
        <taxon>Saccharomycetes</taxon>
        <taxon>Saccharomycetales</taxon>
        <taxon>Saccharomycetaceae</taxon>
        <taxon>Kluyveromyces</taxon>
    </lineage>
</organism>
<evidence type="ECO:0000256" key="1">
    <source>
        <dbReference type="ARBA" id="ARBA00001946"/>
    </source>
</evidence>
<evidence type="ECO:0000256" key="6">
    <source>
        <dbReference type="ARBA" id="ARBA00022842"/>
    </source>
</evidence>
<keyword evidence="13" id="KW-1185">Reference proteome</keyword>
<evidence type="ECO:0000256" key="5">
    <source>
        <dbReference type="ARBA" id="ARBA00022801"/>
    </source>
</evidence>
<dbReference type="Proteomes" id="UP000000598">
    <property type="component" value="Chromosome F"/>
</dbReference>